<dbReference type="GO" id="GO:0005886">
    <property type="term" value="C:plasma membrane"/>
    <property type="evidence" value="ECO:0007669"/>
    <property type="project" value="UniProtKB-SubCell"/>
</dbReference>
<proteinExistence type="predicted"/>
<dbReference type="Proteomes" id="UP000502508">
    <property type="component" value="Chromosome"/>
</dbReference>
<evidence type="ECO:0000313" key="2">
    <source>
        <dbReference type="EMBL" id="BCB79708.1"/>
    </source>
</evidence>
<dbReference type="AlphaFoldDB" id="A0A6F8Y154"/>
<dbReference type="GO" id="GO:0140359">
    <property type="term" value="F:ABC-type transporter activity"/>
    <property type="evidence" value="ECO:0007669"/>
    <property type="project" value="InterPro"/>
</dbReference>
<feature type="transmembrane region" description="Helical" evidence="1">
    <location>
        <begin position="159"/>
        <end position="178"/>
    </location>
</feature>
<gene>
    <name evidence="2" type="ORF">Pflav_061180</name>
</gene>
<feature type="transmembrane region" description="Helical" evidence="1">
    <location>
        <begin position="185"/>
        <end position="204"/>
    </location>
</feature>
<name>A0A6F8Y154_9ACTN</name>
<evidence type="ECO:0000256" key="1">
    <source>
        <dbReference type="SAM" id="Phobius"/>
    </source>
</evidence>
<dbReference type="EMBL" id="AP022870">
    <property type="protein sequence ID" value="BCB79708.1"/>
    <property type="molecule type" value="Genomic_DNA"/>
</dbReference>
<keyword evidence="1" id="KW-0472">Membrane</keyword>
<reference evidence="2 3" key="1">
    <citation type="submission" date="2020-03" db="EMBL/GenBank/DDBJ databases">
        <title>Whole genome shotgun sequence of Phytohabitans flavus NBRC 107702.</title>
        <authorList>
            <person name="Komaki H."/>
            <person name="Tamura T."/>
        </authorList>
    </citation>
    <scope>NUCLEOTIDE SEQUENCE [LARGE SCALE GENOMIC DNA]</scope>
    <source>
        <strain evidence="2 3">NBRC 107702</strain>
    </source>
</reference>
<feature type="transmembrane region" description="Helical" evidence="1">
    <location>
        <begin position="63"/>
        <end position="90"/>
    </location>
</feature>
<keyword evidence="1" id="KW-1133">Transmembrane helix</keyword>
<feature type="transmembrane region" description="Helical" evidence="1">
    <location>
        <begin position="111"/>
        <end position="139"/>
    </location>
</feature>
<dbReference type="RefSeq" id="WP_173039735.1">
    <property type="nucleotide sequence ID" value="NZ_AP022870.1"/>
</dbReference>
<sequence>MIWLTWRQFRGQALIALAALAALTVFLVLLGLRIRDTYAAYVTDCAAACSLSSARDAMEDAHFGPLLLSGLLVVLVPALIGAFWGAPLVSREIETGTHRLVWSQSITRTRWLAVKLTFVTLAGIALAAALSLLLTWAASPYDELLAGRFDPLLFPTRNIVPLGYAAFAVTAGTAIGLLTRRAIPAMAITLAVFAVLQILVPTAIRPHLRPAVTESVAFTPDTRVTEFSAGNSEGGGVTINGYQGTIPGAWMMSNRVPLFDASGEQVTRGELGDCLTGELDRDMACLAQMNLHFTVKYQPANRYWTFQWLEFGGYLLLGGALAAFAFWHIRRGLS</sequence>
<accession>A0A6F8Y154</accession>
<keyword evidence="3" id="KW-1185">Reference proteome</keyword>
<reference evidence="2 3" key="2">
    <citation type="submission" date="2020-03" db="EMBL/GenBank/DDBJ databases">
        <authorList>
            <person name="Ichikawa N."/>
            <person name="Kimura A."/>
            <person name="Kitahashi Y."/>
            <person name="Uohara A."/>
        </authorList>
    </citation>
    <scope>NUCLEOTIDE SEQUENCE [LARGE SCALE GENOMIC DNA]</scope>
    <source>
        <strain evidence="2 3">NBRC 107702</strain>
    </source>
</reference>
<keyword evidence="1" id="KW-0812">Transmembrane</keyword>
<dbReference type="KEGG" id="pfla:Pflav_061180"/>
<feature type="transmembrane region" description="Helical" evidence="1">
    <location>
        <begin position="311"/>
        <end position="329"/>
    </location>
</feature>
<protein>
    <submittedName>
        <fullName evidence="2">Transporter</fullName>
    </submittedName>
</protein>
<organism evidence="2 3">
    <name type="scientific">Phytohabitans flavus</name>
    <dbReference type="NCBI Taxonomy" id="1076124"/>
    <lineage>
        <taxon>Bacteria</taxon>
        <taxon>Bacillati</taxon>
        <taxon>Actinomycetota</taxon>
        <taxon>Actinomycetes</taxon>
        <taxon>Micromonosporales</taxon>
        <taxon>Micromonosporaceae</taxon>
    </lineage>
</organism>
<evidence type="ECO:0000313" key="3">
    <source>
        <dbReference type="Proteomes" id="UP000502508"/>
    </source>
</evidence>